<protein>
    <submittedName>
        <fullName evidence="2">Uncharacterized protein</fullName>
    </submittedName>
</protein>
<evidence type="ECO:0000313" key="2">
    <source>
        <dbReference type="EMBL" id="MFC4408951.1"/>
    </source>
</evidence>
<keyword evidence="3" id="KW-1185">Reference proteome</keyword>
<feature type="transmembrane region" description="Helical" evidence="1">
    <location>
        <begin position="6"/>
        <end position="22"/>
    </location>
</feature>
<dbReference type="EMBL" id="JBHSEC010000001">
    <property type="protein sequence ID" value="MFC4408951.1"/>
    <property type="molecule type" value="Genomic_DNA"/>
</dbReference>
<organism evidence="2 3">
    <name type="scientific">Chungangia koreensis</name>
    <dbReference type="NCBI Taxonomy" id="752657"/>
    <lineage>
        <taxon>Bacteria</taxon>
        <taxon>Bacillati</taxon>
        <taxon>Bacillota</taxon>
        <taxon>Bacilli</taxon>
        <taxon>Lactobacillales</taxon>
        <taxon>Chungangia</taxon>
    </lineage>
</organism>
<keyword evidence="1" id="KW-0472">Membrane</keyword>
<accession>A0ABV8X099</accession>
<proteinExistence type="predicted"/>
<dbReference type="Proteomes" id="UP001595817">
    <property type="component" value="Unassembled WGS sequence"/>
</dbReference>
<sequence>MNLKYFLTGVTVAFSVILFRLIDEYVMDIPTLLGAIMVAIFAGIVIKVIQSISILDRELKKPTYLTLWAIIMVCLLGCFKFFEL</sequence>
<gene>
    <name evidence="2" type="ORF">ACFOZY_00735</name>
</gene>
<name>A0ABV8X099_9LACT</name>
<feature type="transmembrane region" description="Helical" evidence="1">
    <location>
        <begin position="64"/>
        <end position="82"/>
    </location>
</feature>
<comment type="caution">
    <text evidence="2">The sequence shown here is derived from an EMBL/GenBank/DDBJ whole genome shotgun (WGS) entry which is preliminary data.</text>
</comment>
<keyword evidence="1" id="KW-0812">Transmembrane</keyword>
<keyword evidence="1" id="KW-1133">Transmembrane helix</keyword>
<reference evidence="3" key="1">
    <citation type="journal article" date="2019" name="Int. J. Syst. Evol. Microbiol.">
        <title>The Global Catalogue of Microorganisms (GCM) 10K type strain sequencing project: providing services to taxonomists for standard genome sequencing and annotation.</title>
        <authorList>
            <consortium name="The Broad Institute Genomics Platform"/>
            <consortium name="The Broad Institute Genome Sequencing Center for Infectious Disease"/>
            <person name="Wu L."/>
            <person name="Ma J."/>
        </authorList>
    </citation>
    <scope>NUCLEOTIDE SEQUENCE [LARGE SCALE GENOMIC DNA]</scope>
    <source>
        <strain evidence="3">CCUG 59778</strain>
    </source>
</reference>
<evidence type="ECO:0000313" key="3">
    <source>
        <dbReference type="Proteomes" id="UP001595817"/>
    </source>
</evidence>
<dbReference type="RefSeq" id="WP_378151191.1">
    <property type="nucleotide sequence ID" value="NZ_JBHSEC010000001.1"/>
</dbReference>
<feature type="transmembrane region" description="Helical" evidence="1">
    <location>
        <begin position="29"/>
        <end position="52"/>
    </location>
</feature>
<evidence type="ECO:0000256" key="1">
    <source>
        <dbReference type="SAM" id="Phobius"/>
    </source>
</evidence>